<evidence type="ECO:0000313" key="2">
    <source>
        <dbReference type="Proteomes" id="UP000186110"/>
    </source>
</evidence>
<protein>
    <submittedName>
        <fullName evidence="1">Uncharacterized protein</fullName>
    </submittedName>
</protein>
<dbReference type="KEGG" id="rsb:RS694_05905"/>
<organism evidence="1 2">
    <name type="scientific">Rhodoferax saidenbachensis</name>
    <dbReference type="NCBI Taxonomy" id="1484693"/>
    <lineage>
        <taxon>Bacteria</taxon>
        <taxon>Pseudomonadati</taxon>
        <taxon>Pseudomonadota</taxon>
        <taxon>Betaproteobacteria</taxon>
        <taxon>Burkholderiales</taxon>
        <taxon>Comamonadaceae</taxon>
        <taxon>Rhodoferax</taxon>
    </lineage>
</organism>
<reference evidence="1 2" key="1">
    <citation type="submission" date="2017-01" db="EMBL/GenBank/DDBJ databases">
        <authorList>
            <person name="Mah S.A."/>
            <person name="Swanson W.J."/>
            <person name="Moy G.W."/>
            <person name="Vacquier V.D."/>
        </authorList>
    </citation>
    <scope>NUCLEOTIDE SEQUENCE [LARGE SCALE GENOMIC DNA]</scope>
    <source>
        <strain evidence="1 2">DSM 22694</strain>
    </source>
</reference>
<name>A0A1P8K802_9BURK</name>
<accession>A0A1P8K802</accession>
<proteinExistence type="predicted"/>
<evidence type="ECO:0000313" key="1">
    <source>
        <dbReference type="EMBL" id="APW42111.1"/>
    </source>
</evidence>
<dbReference type="RefSeq" id="WP_029706008.1">
    <property type="nucleotide sequence ID" value="NZ_CP019239.1"/>
</dbReference>
<dbReference type="AlphaFoldDB" id="A0A1P8K802"/>
<dbReference type="Proteomes" id="UP000186110">
    <property type="component" value="Chromosome"/>
</dbReference>
<keyword evidence="2" id="KW-1185">Reference proteome</keyword>
<sequence length="238" mass="25742">MNKIPSDQLLFEVEDVLRTMPPAQSLGNDDFEVLAWLGRASAAVHAWDPLKAVALFDSHVGRLSSAGARDFNSAMRGVLVMLHQARNDLRMKTTGPLSVGVVKGSVFEYFDEIRRVIEVARSDLLFVDPFLDAEFTSRYLPFVASGTSVRLLGREKIPGLVAAVGLFAAQHGLSITVRSSGGLHDRYILVDGVACYQSGASFKDGAKKAGTTLTQITDAFVGVRDTYEALWAAGTVHV</sequence>
<dbReference type="EMBL" id="CP019239">
    <property type="protein sequence ID" value="APW42111.1"/>
    <property type="molecule type" value="Genomic_DNA"/>
</dbReference>
<gene>
    <name evidence="1" type="ORF">RS694_05905</name>
</gene>